<dbReference type="GO" id="GO:0015074">
    <property type="term" value="P:DNA integration"/>
    <property type="evidence" value="ECO:0007669"/>
    <property type="project" value="InterPro"/>
</dbReference>
<dbReference type="InterPro" id="IPR005312">
    <property type="entry name" value="DUF1759"/>
</dbReference>
<dbReference type="EMBL" id="LSMT01000080">
    <property type="protein sequence ID" value="PFX28616.1"/>
    <property type="molecule type" value="Genomic_DNA"/>
</dbReference>
<dbReference type="InterPro" id="IPR001878">
    <property type="entry name" value="Znf_CCHC"/>
</dbReference>
<accession>A0A2B4SGY2</accession>
<gene>
    <name evidence="6" type="primary">K02A2.6</name>
    <name evidence="6" type="ORF">AWC38_SpisGene6669</name>
</gene>
<dbReference type="InterPro" id="IPR040676">
    <property type="entry name" value="DUF5641"/>
</dbReference>
<evidence type="ECO:0000259" key="4">
    <source>
        <dbReference type="PROSITE" id="PS50158"/>
    </source>
</evidence>
<dbReference type="InterPro" id="IPR036397">
    <property type="entry name" value="RNaseH_sf"/>
</dbReference>
<dbReference type="PROSITE" id="PS50994">
    <property type="entry name" value="INTEGRASE"/>
    <property type="match status" value="1"/>
</dbReference>
<dbReference type="SUPFAM" id="SSF56672">
    <property type="entry name" value="DNA/RNA polymerases"/>
    <property type="match status" value="1"/>
</dbReference>
<dbReference type="Gene3D" id="3.10.10.10">
    <property type="entry name" value="HIV Type 1 Reverse Transcriptase, subunit A, domain 1"/>
    <property type="match status" value="1"/>
</dbReference>
<dbReference type="GO" id="GO:0003676">
    <property type="term" value="F:nucleic acid binding"/>
    <property type="evidence" value="ECO:0007669"/>
    <property type="project" value="InterPro"/>
</dbReference>
<evidence type="ECO:0000256" key="2">
    <source>
        <dbReference type="SAM" id="Coils"/>
    </source>
</evidence>
<evidence type="ECO:0000313" key="7">
    <source>
        <dbReference type="Proteomes" id="UP000225706"/>
    </source>
</evidence>
<proteinExistence type="predicted"/>
<evidence type="ECO:0000256" key="3">
    <source>
        <dbReference type="SAM" id="MobiDB-lite"/>
    </source>
</evidence>
<name>A0A2B4SGY2_STYPI</name>
<keyword evidence="1" id="KW-0479">Metal-binding</keyword>
<dbReference type="STRING" id="50429.A0A2B4SGY2"/>
<organism evidence="6 7">
    <name type="scientific">Stylophora pistillata</name>
    <name type="common">Smooth cauliflower coral</name>
    <dbReference type="NCBI Taxonomy" id="50429"/>
    <lineage>
        <taxon>Eukaryota</taxon>
        <taxon>Metazoa</taxon>
        <taxon>Cnidaria</taxon>
        <taxon>Anthozoa</taxon>
        <taxon>Hexacorallia</taxon>
        <taxon>Scleractinia</taxon>
        <taxon>Astrocoeniina</taxon>
        <taxon>Pocilloporidae</taxon>
        <taxon>Stylophora</taxon>
    </lineage>
</organism>
<keyword evidence="7" id="KW-1185">Reference proteome</keyword>
<sequence>MAEAAVKTKRKTRGGHKAYVSQVLPEAKGYLEAQPTAESRLRIAQLKAALEEQLENLRKLDEEILRNLVEVEGVTDEDIAEEVQIAGNLKGEIKAITSSLTELLTRKPESPLSPQQSPPDASGDAATTQNVRVKLPKLEAKRFNGKVEEWQEFWDSYESSIHKNQSLSNVDKFAYLRGLVGGAAKTTIAGLALTTPNYEVAVDLLKSRFGKPVVIERAHVNELLNVAAVFSGRDTAGLRRLYDQIEIHHRGLKALGIDASTYEGIAVPSIVGKLPEVVRLQITRGKNHTEWKMDDLLKELISELELREEHCAMNKQERNQNTRRDKEKELNTASALLAKMNDFCAYCKGGHAHQDCDNVTSVEDRRLLLRKYGRCFICARKGHISRDCNSKIICSICKGKHHVSICYKGGSANRDQFSRTHNGDCNDSLNSNNAGNALLAHTMGTGGSDALQNKQAGTSPTLHVGTVGRVALQTAQAVIKGDKRNLRVRVLFDAGSHRSFITTKAVQSAGLSEKGKEWIEISTFGQQTKDSGLKGVYDLQVFPFRGGNGIKIEAYEVPTIAQISNEHIEIRKTEYPHLQGLWFSDVNRDEEILGVDVLIGADYLWCFQKGRTIRGEVDQPVAVETCLGWVLSGPLKGFRDDTQISVNLVGHVLNQELQDSARKLWDFETLGIREENEVHEALKDAISFNGKRYEVGLPWKEGHGPLPNNYRNSVKRLKGQIERLKNVPENLKAYDEIIKEQAEVGIIERVPELEAPDKVHYLPHHAVIRNEAKTTKVRVVYDASSKEGKGGVSLNDCLHVGPTLSPLLYDILIRFREKRVALVGDIEKAFLNVEVKLRDRDCLRFLWVNNVESEQVDPVVYRFCRVVFGVNCSPFLLNATLQYHLDAFTEIDPEFVRVMKRSFYVDDLVTGDKTTQDASELHDKAKTRLALGGFKLRSRFWVPKGRQAVKKVLKECVTCKKAQGKPFKSPPVAALPDFRVRESTPFSKVGIDFAGPLFVKSQTGEMAKCYLALFTCCVTRAVHLDLVADLTATTFVRCLRKFVARRGVPSLIISDNAKTFKASAKVIKRLYDNEEVRAHLESNRIDWKFILERAPWWGGFYERMVGTAKRCLRKVLGNAKLNADELLTVLTEVEATLNSRPLTYEYDEVGAEMLTPSHLIYGRRLLSLPEEARNDEEESETGILRRFRYLARLRIHFWNRWRKEYLTDLREHHRGKKEGRSDVSEGEVVLVHEDNVKRSNWKMGKVLELIAGKDGEVRGAKLKLITKGKPIFVNRAVQKLYPLEAFAELTSLVIRPPKDIGSVSAV</sequence>
<dbReference type="InterPro" id="IPR001584">
    <property type="entry name" value="Integrase_cat-core"/>
</dbReference>
<feature type="domain" description="Integrase catalytic" evidence="5">
    <location>
        <begin position="981"/>
        <end position="1164"/>
    </location>
</feature>
<feature type="compositionally biased region" description="Low complexity" evidence="3">
    <location>
        <begin position="110"/>
        <end position="119"/>
    </location>
</feature>
<keyword evidence="2" id="KW-0175">Coiled coil</keyword>
<feature type="coiled-coil region" evidence="2">
    <location>
        <begin position="40"/>
        <end position="67"/>
    </location>
</feature>
<dbReference type="PROSITE" id="PS50158">
    <property type="entry name" value="ZF_CCHC"/>
    <property type="match status" value="1"/>
</dbReference>
<comment type="caution">
    <text evidence="6">The sequence shown here is derived from an EMBL/GenBank/DDBJ whole genome shotgun (WGS) entry which is preliminary data.</text>
</comment>
<evidence type="ECO:0000256" key="1">
    <source>
        <dbReference type="PROSITE-ProRule" id="PRU00047"/>
    </source>
</evidence>
<evidence type="ECO:0000259" key="5">
    <source>
        <dbReference type="PROSITE" id="PS50994"/>
    </source>
</evidence>
<dbReference type="Gene3D" id="3.30.420.10">
    <property type="entry name" value="Ribonuclease H-like superfamily/Ribonuclease H"/>
    <property type="match status" value="1"/>
</dbReference>
<dbReference type="SUPFAM" id="SSF53098">
    <property type="entry name" value="Ribonuclease H-like"/>
    <property type="match status" value="1"/>
</dbReference>
<evidence type="ECO:0000313" key="6">
    <source>
        <dbReference type="EMBL" id="PFX28616.1"/>
    </source>
</evidence>
<dbReference type="Gene3D" id="3.30.70.270">
    <property type="match status" value="1"/>
</dbReference>
<dbReference type="InterPro" id="IPR043502">
    <property type="entry name" value="DNA/RNA_pol_sf"/>
</dbReference>
<dbReference type="PANTHER" id="PTHR47331:SF5">
    <property type="entry name" value="RIBONUCLEASE H"/>
    <property type="match status" value="1"/>
</dbReference>
<dbReference type="Pfam" id="PF03564">
    <property type="entry name" value="DUF1759"/>
    <property type="match status" value="1"/>
</dbReference>
<dbReference type="InterPro" id="IPR043128">
    <property type="entry name" value="Rev_trsase/Diguanyl_cyclase"/>
</dbReference>
<dbReference type="Pfam" id="PF18701">
    <property type="entry name" value="DUF5641"/>
    <property type="match status" value="1"/>
</dbReference>
<dbReference type="InterPro" id="IPR012337">
    <property type="entry name" value="RNaseH-like_sf"/>
</dbReference>
<dbReference type="GO" id="GO:0008270">
    <property type="term" value="F:zinc ion binding"/>
    <property type="evidence" value="ECO:0007669"/>
    <property type="project" value="UniProtKB-KW"/>
</dbReference>
<protein>
    <submittedName>
        <fullName evidence="6">Uncharacterized protein K02A2.6</fullName>
    </submittedName>
</protein>
<dbReference type="PANTHER" id="PTHR47331">
    <property type="entry name" value="PHD-TYPE DOMAIN-CONTAINING PROTEIN"/>
    <property type="match status" value="1"/>
</dbReference>
<reference evidence="7" key="1">
    <citation type="journal article" date="2017" name="bioRxiv">
        <title>Comparative analysis of the genomes of Stylophora pistillata and Acropora digitifera provides evidence for extensive differences between species of corals.</title>
        <authorList>
            <person name="Voolstra C.R."/>
            <person name="Li Y."/>
            <person name="Liew Y.J."/>
            <person name="Baumgarten S."/>
            <person name="Zoccola D."/>
            <person name="Flot J.-F."/>
            <person name="Tambutte S."/>
            <person name="Allemand D."/>
            <person name="Aranda M."/>
        </authorList>
    </citation>
    <scope>NUCLEOTIDE SEQUENCE [LARGE SCALE GENOMIC DNA]</scope>
</reference>
<keyword evidence="1" id="KW-0862">Zinc</keyword>
<keyword evidence="1" id="KW-0863">Zinc-finger</keyword>
<dbReference type="OrthoDB" id="5982841at2759"/>
<feature type="domain" description="CCHC-type" evidence="4">
    <location>
        <begin position="374"/>
        <end position="388"/>
    </location>
</feature>
<feature type="region of interest" description="Disordered" evidence="3">
    <location>
        <begin position="106"/>
        <end position="129"/>
    </location>
</feature>
<dbReference type="Proteomes" id="UP000225706">
    <property type="component" value="Unassembled WGS sequence"/>
</dbReference>